<comment type="function">
    <text evidence="1 6">Removes the N-terminal methionine from nascent proteins. The N-terminal methionine is often cleaved when the second residue in the primary sequence is small and uncharged (Met-Ala-, Cys, Gly, Pro, Ser, Thr, or Val). Requires deformylation of the N(alpha)-formylated initiator methionine before it can be hydrolyzed.</text>
</comment>
<accession>A0A9X2AC82</accession>
<dbReference type="EC" id="3.4.11.18" evidence="6 7"/>
<keyword evidence="5 6" id="KW-0378">Hydrolase</keyword>
<dbReference type="Pfam" id="PF00557">
    <property type="entry name" value="Peptidase_M24"/>
    <property type="match status" value="1"/>
</dbReference>
<evidence type="ECO:0000256" key="7">
    <source>
        <dbReference type="RuleBase" id="RU003653"/>
    </source>
</evidence>
<dbReference type="GO" id="GO:0006508">
    <property type="term" value="P:proteolysis"/>
    <property type="evidence" value="ECO:0007669"/>
    <property type="project" value="UniProtKB-KW"/>
</dbReference>
<evidence type="ECO:0000256" key="6">
    <source>
        <dbReference type="HAMAP-Rule" id="MF_01974"/>
    </source>
</evidence>
<feature type="binding site" evidence="6">
    <location>
        <position position="94"/>
    </location>
    <ligand>
        <name>a divalent metal cation</name>
        <dbReference type="ChEBI" id="CHEBI:60240"/>
        <label>1</label>
    </ligand>
</feature>
<evidence type="ECO:0000256" key="2">
    <source>
        <dbReference type="ARBA" id="ARBA00022438"/>
    </source>
</evidence>
<dbReference type="Gene3D" id="3.90.230.10">
    <property type="entry name" value="Creatinase/methionine aminopeptidase superfamily"/>
    <property type="match status" value="1"/>
</dbReference>
<dbReference type="InterPro" id="IPR036005">
    <property type="entry name" value="Creatinase/aminopeptidase-like"/>
</dbReference>
<gene>
    <name evidence="9" type="primary">map_1</name>
    <name evidence="6" type="synonym">map</name>
    <name evidence="9" type="ORF">MM817_00271</name>
</gene>
<dbReference type="AlphaFoldDB" id="A0A9X2AC82"/>
<comment type="caution">
    <text evidence="9">The sequence shown here is derived from an EMBL/GenBank/DDBJ whole genome shotgun (WGS) entry which is preliminary data.</text>
</comment>
<protein>
    <recommendedName>
        <fullName evidence="6 7">Methionine aminopeptidase</fullName>
        <shortName evidence="6">MAP</shortName>
        <shortName evidence="6">MetAP</shortName>
        <ecNumber evidence="6 7">3.4.11.18</ecNumber>
    </recommendedName>
    <alternativeName>
        <fullName evidence="6">Peptidase M</fullName>
    </alternativeName>
</protein>
<dbReference type="PANTHER" id="PTHR43330:SF17">
    <property type="entry name" value="METHIONINE AMINOPEPTIDASE"/>
    <property type="match status" value="1"/>
</dbReference>
<dbReference type="PRINTS" id="PR00599">
    <property type="entry name" value="MAPEPTIDASE"/>
</dbReference>
<keyword evidence="3 6" id="KW-0645">Protease</keyword>
<dbReference type="GO" id="GO:0005829">
    <property type="term" value="C:cytosol"/>
    <property type="evidence" value="ECO:0007669"/>
    <property type="project" value="TreeGrafter"/>
</dbReference>
<dbReference type="RefSeq" id="WP_241711640.1">
    <property type="nucleotide sequence ID" value="NZ_JALBUF010000001.1"/>
</dbReference>
<comment type="cofactor">
    <cofactor evidence="6">
        <name>Co(2+)</name>
        <dbReference type="ChEBI" id="CHEBI:48828"/>
    </cofactor>
    <cofactor evidence="6">
        <name>Zn(2+)</name>
        <dbReference type="ChEBI" id="CHEBI:29105"/>
    </cofactor>
    <cofactor evidence="6">
        <name>Mn(2+)</name>
        <dbReference type="ChEBI" id="CHEBI:29035"/>
    </cofactor>
    <cofactor evidence="6">
        <name>Fe(2+)</name>
        <dbReference type="ChEBI" id="CHEBI:29033"/>
    </cofactor>
    <text evidence="6">Binds 2 divalent metal cations per subunit. Has a high-affinity and a low affinity metal-binding site. The true nature of the physiological cofactor is under debate. The enzyme is active with cobalt, zinc, manganese or divalent iron ions. Most likely, methionine aminopeptidases function as mononuclear Fe(2+)-metalloproteases under physiological conditions, and the catalytically relevant metal-binding site has been assigned to the histidine-containing high-affinity site.</text>
</comment>
<evidence type="ECO:0000313" key="10">
    <source>
        <dbReference type="Proteomes" id="UP001139263"/>
    </source>
</evidence>
<evidence type="ECO:0000313" key="9">
    <source>
        <dbReference type="EMBL" id="MCI0182020.1"/>
    </source>
</evidence>
<comment type="catalytic activity">
    <reaction evidence="6 7">
        <text>Release of N-terminal amino acids, preferentially methionine, from peptides and arylamides.</text>
        <dbReference type="EC" id="3.4.11.18"/>
    </reaction>
</comment>
<dbReference type="GO" id="GO:0046872">
    <property type="term" value="F:metal ion binding"/>
    <property type="evidence" value="ECO:0007669"/>
    <property type="project" value="UniProtKB-UniRule"/>
</dbReference>
<comment type="similarity">
    <text evidence="6">Belongs to the peptidase M24A family. Methionine aminopeptidase type 1 subfamily.</text>
</comment>
<dbReference type="SUPFAM" id="SSF55920">
    <property type="entry name" value="Creatinase/aminopeptidase"/>
    <property type="match status" value="1"/>
</dbReference>
<dbReference type="PANTHER" id="PTHR43330">
    <property type="entry name" value="METHIONINE AMINOPEPTIDASE"/>
    <property type="match status" value="1"/>
</dbReference>
<keyword evidence="10" id="KW-1185">Reference proteome</keyword>
<feature type="binding site" evidence="6">
    <location>
        <position position="77"/>
    </location>
    <ligand>
        <name>substrate</name>
    </ligand>
</feature>
<dbReference type="CDD" id="cd01086">
    <property type="entry name" value="MetAP1"/>
    <property type="match status" value="1"/>
</dbReference>
<dbReference type="PROSITE" id="PS00680">
    <property type="entry name" value="MAP_1"/>
    <property type="match status" value="1"/>
</dbReference>
<dbReference type="InterPro" id="IPR001714">
    <property type="entry name" value="Pept_M24_MAP"/>
</dbReference>
<feature type="binding site" evidence="6">
    <location>
        <position position="105"/>
    </location>
    <ligand>
        <name>a divalent metal cation</name>
        <dbReference type="ChEBI" id="CHEBI:60240"/>
        <label>2</label>
        <note>catalytic</note>
    </ligand>
</feature>
<dbReference type="GO" id="GO:0070006">
    <property type="term" value="F:metalloaminopeptidase activity"/>
    <property type="evidence" value="ECO:0007669"/>
    <property type="project" value="UniProtKB-UniRule"/>
</dbReference>
<evidence type="ECO:0000256" key="4">
    <source>
        <dbReference type="ARBA" id="ARBA00022723"/>
    </source>
</evidence>
<evidence type="ECO:0000256" key="3">
    <source>
        <dbReference type="ARBA" id="ARBA00022670"/>
    </source>
</evidence>
<name>A0A9X2AC82_9BACL</name>
<reference evidence="9" key="1">
    <citation type="submission" date="2022-03" db="EMBL/GenBank/DDBJ databases">
        <title>Draft Genome Sequence of Firmicute Strain S0AB, a Heterotrophic Iron/Sulfur-Oxidizing Extreme Acidophile.</title>
        <authorList>
            <person name="Vergara E."/>
            <person name="Pakostova E."/>
            <person name="Johnson D.B."/>
            <person name="Holmes D.S."/>
        </authorList>
    </citation>
    <scope>NUCLEOTIDE SEQUENCE</scope>
    <source>
        <strain evidence="9">S0AB</strain>
    </source>
</reference>
<feature type="binding site" evidence="6">
    <location>
        <position position="168"/>
    </location>
    <ligand>
        <name>a divalent metal cation</name>
        <dbReference type="ChEBI" id="CHEBI:60240"/>
        <label>2</label>
        <note>catalytic</note>
    </ligand>
</feature>
<dbReference type="NCBIfam" id="TIGR00500">
    <property type="entry name" value="met_pdase_I"/>
    <property type="match status" value="1"/>
</dbReference>
<feature type="domain" description="Peptidase M24" evidence="8">
    <location>
        <begin position="12"/>
        <end position="239"/>
    </location>
</feature>
<comment type="subunit">
    <text evidence="6">Monomer.</text>
</comment>
<keyword evidence="2 6" id="KW-0031">Aminopeptidase</keyword>
<sequence length="248" mass="27295">MAMIKTPEQIARMREAGMILASCHEALASYIRPGVTTSEIDRYVEEFLAKRDATPEQKGYQGYPYATCASVNDVICHGFPSSYELQDGDIIKVDMVVNRNGWLADSAWCYAVGAITDEVQRLLDVTKQSLYLGIEQAVVGNHLGDIGHAIQSYAEPQGFSVVRDFAGHGIGQKLHEQPIIPHYGRPGTGMLLREGMCLTIEPMLNMGTYKAKVDGDGWTARTLDGRWSAQYEHTVAITKDGPVILTTL</sequence>
<dbReference type="InterPro" id="IPR002467">
    <property type="entry name" value="Pept_M24A_MAP1"/>
</dbReference>
<organism evidence="9 10">
    <name type="scientific">Sulfoacidibacillus ferrooxidans</name>
    <dbReference type="NCBI Taxonomy" id="2005001"/>
    <lineage>
        <taxon>Bacteria</taxon>
        <taxon>Bacillati</taxon>
        <taxon>Bacillota</taxon>
        <taxon>Bacilli</taxon>
        <taxon>Bacillales</taxon>
        <taxon>Alicyclobacillaceae</taxon>
        <taxon>Sulfoacidibacillus</taxon>
    </lineage>
</organism>
<feature type="binding site" evidence="6">
    <location>
        <position position="232"/>
    </location>
    <ligand>
        <name>a divalent metal cation</name>
        <dbReference type="ChEBI" id="CHEBI:60240"/>
        <label>1</label>
    </ligand>
</feature>
<evidence type="ECO:0000256" key="5">
    <source>
        <dbReference type="ARBA" id="ARBA00022801"/>
    </source>
</evidence>
<dbReference type="HAMAP" id="MF_01974">
    <property type="entry name" value="MetAP_1"/>
    <property type="match status" value="1"/>
</dbReference>
<feature type="binding site" evidence="6">
    <location>
        <position position="232"/>
    </location>
    <ligand>
        <name>a divalent metal cation</name>
        <dbReference type="ChEBI" id="CHEBI:60240"/>
        <label>2</label>
        <note>catalytic</note>
    </ligand>
</feature>
<keyword evidence="4 6" id="KW-0479">Metal-binding</keyword>
<dbReference type="Proteomes" id="UP001139263">
    <property type="component" value="Unassembled WGS sequence"/>
</dbReference>
<feature type="binding site" evidence="6">
    <location>
        <position position="201"/>
    </location>
    <ligand>
        <name>a divalent metal cation</name>
        <dbReference type="ChEBI" id="CHEBI:60240"/>
        <label>2</label>
        <note>catalytic</note>
    </ligand>
</feature>
<evidence type="ECO:0000256" key="1">
    <source>
        <dbReference type="ARBA" id="ARBA00002521"/>
    </source>
</evidence>
<dbReference type="GO" id="GO:0004239">
    <property type="term" value="F:initiator methionyl aminopeptidase activity"/>
    <property type="evidence" value="ECO:0007669"/>
    <property type="project" value="UniProtKB-UniRule"/>
</dbReference>
<feature type="binding site" evidence="6">
    <location>
        <position position="175"/>
    </location>
    <ligand>
        <name>substrate</name>
    </ligand>
</feature>
<dbReference type="InterPro" id="IPR000994">
    <property type="entry name" value="Pept_M24"/>
</dbReference>
<feature type="binding site" evidence="6">
    <location>
        <position position="105"/>
    </location>
    <ligand>
        <name>a divalent metal cation</name>
        <dbReference type="ChEBI" id="CHEBI:60240"/>
        <label>1</label>
    </ligand>
</feature>
<proteinExistence type="inferred from homology"/>
<evidence type="ECO:0000259" key="8">
    <source>
        <dbReference type="Pfam" id="PF00557"/>
    </source>
</evidence>
<dbReference type="EMBL" id="JALBUF010000001">
    <property type="protein sequence ID" value="MCI0182020.1"/>
    <property type="molecule type" value="Genomic_DNA"/>
</dbReference>